<protein>
    <submittedName>
        <fullName evidence="1">Uncharacterized protein</fullName>
    </submittedName>
</protein>
<dbReference type="Proteomes" id="UP001055879">
    <property type="component" value="Linkage Group LG16"/>
</dbReference>
<organism evidence="1 2">
    <name type="scientific">Arctium lappa</name>
    <name type="common">Greater burdock</name>
    <name type="synonym">Lappa major</name>
    <dbReference type="NCBI Taxonomy" id="4217"/>
    <lineage>
        <taxon>Eukaryota</taxon>
        <taxon>Viridiplantae</taxon>
        <taxon>Streptophyta</taxon>
        <taxon>Embryophyta</taxon>
        <taxon>Tracheophyta</taxon>
        <taxon>Spermatophyta</taxon>
        <taxon>Magnoliopsida</taxon>
        <taxon>eudicotyledons</taxon>
        <taxon>Gunneridae</taxon>
        <taxon>Pentapetalae</taxon>
        <taxon>asterids</taxon>
        <taxon>campanulids</taxon>
        <taxon>Asterales</taxon>
        <taxon>Asteraceae</taxon>
        <taxon>Carduoideae</taxon>
        <taxon>Cardueae</taxon>
        <taxon>Arctiinae</taxon>
        <taxon>Arctium</taxon>
    </lineage>
</organism>
<reference evidence="1 2" key="2">
    <citation type="journal article" date="2022" name="Mol. Ecol. Resour.">
        <title>The genomes of chicory, endive, great burdock and yacon provide insights into Asteraceae paleo-polyploidization history and plant inulin production.</title>
        <authorList>
            <person name="Fan W."/>
            <person name="Wang S."/>
            <person name="Wang H."/>
            <person name="Wang A."/>
            <person name="Jiang F."/>
            <person name="Liu H."/>
            <person name="Zhao H."/>
            <person name="Xu D."/>
            <person name="Zhang Y."/>
        </authorList>
    </citation>
    <scope>NUCLEOTIDE SEQUENCE [LARGE SCALE GENOMIC DNA]</scope>
    <source>
        <strain evidence="2">cv. Niubang</strain>
    </source>
</reference>
<reference evidence="2" key="1">
    <citation type="journal article" date="2022" name="Mol. Ecol. Resour.">
        <title>The genomes of chicory, endive, great burdock and yacon provide insights into Asteraceae palaeo-polyploidization history and plant inulin production.</title>
        <authorList>
            <person name="Fan W."/>
            <person name="Wang S."/>
            <person name="Wang H."/>
            <person name="Wang A."/>
            <person name="Jiang F."/>
            <person name="Liu H."/>
            <person name="Zhao H."/>
            <person name="Xu D."/>
            <person name="Zhang Y."/>
        </authorList>
    </citation>
    <scope>NUCLEOTIDE SEQUENCE [LARGE SCALE GENOMIC DNA]</scope>
    <source>
        <strain evidence="2">cv. Niubang</strain>
    </source>
</reference>
<proteinExistence type="predicted"/>
<name>A0ACB8XM33_ARCLA</name>
<gene>
    <name evidence="1" type="ORF">L6452_40422</name>
</gene>
<comment type="caution">
    <text evidence="1">The sequence shown here is derived from an EMBL/GenBank/DDBJ whole genome shotgun (WGS) entry which is preliminary data.</text>
</comment>
<accession>A0ACB8XM33</accession>
<evidence type="ECO:0000313" key="1">
    <source>
        <dbReference type="EMBL" id="KAI3669195.1"/>
    </source>
</evidence>
<sequence length="416" mass="46775">MFRPPMNESDEDFEWLNGLYKEFTFANYFHTGLDHTREKDIVRESGVVKIRIQGACSGHPSSSVTLKSGEFNMPHFSYVKVVEQELDLEDENGELTCQLTEGCSIDQSNDASSSKDKATTLHPAYTVTNIQTKIRTLDGSKVTYSSWTKLFRLHAKAYKVLDHIDDTPAPPQTDSGYHQWVEIDALVLQWIYSTLSDELMVRILESDTTAQAAWNKLKTNFLNNKGSRAATLEQEFSNLTLGACSSMEAYCQKLKDLADQLGDVDNPVTEARLVLQMVRGLPPEFDVVGAYINQSSPSWETDRSMLQLEQQRQTARKNQTHTVLAAPTSVDRPSHNPTGAQRGQTPTHHNYSGRGTSGRSRGSNSRGRDRSFRGRGGRGQQYWNQGNQNQWHQQNWNPSPSWTPLPSAYPSHGPSM</sequence>
<evidence type="ECO:0000313" key="2">
    <source>
        <dbReference type="Proteomes" id="UP001055879"/>
    </source>
</evidence>
<keyword evidence="2" id="KW-1185">Reference proteome</keyword>
<dbReference type="EMBL" id="CM042062">
    <property type="protein sequence ID" value="KAI3669195.1"/>
    <property type="molecule type" value="Genomic_DNA"/>
</dbReference>